<evidence type="ECO:0000259" key="9">
    <source>
        <dbReference type="Pfam" id="PF19425"/>
    </source>
</evidence>
<dbReference type="RefSeq" id="WP_089715355.1">
    <property type="nucleotide sequence ID" value="NZ_FOBC01000023.1"/>
</dbReference>
<keyword evidence="5" id="KW-0378">Hydrolase</keyword>
<evidence type="ECO:0000256" key="6">
    <source>
        <dbReference type="ARBA" id="ARBA00022833"/>
    </source>
</evidence>
<dbReference type="Proteomes" id="UP000198807">
    <property type="component" value="Unassembled WGS sequence"/>
</dbReference>
<feature type="domain" description="M23ase beta-sheet core" evidence="8">
    <location>
        <begin position="447"/>
        <end position="540"/>
    </location>
</feature>
<evidence type="ECO:0000256" key="1">
    <source>
        <dbReference type="ARBA" id="ARBA00001947"/>
    </source>
</evidence>
<dbReference type="Gene3D" id="2.70.70.10">
    <property type="entry name" value="Glucose Permease (Domain IIA)"/>
    <property type="match status" value="1"/>
</dbReference>
<keyword evidence="11" id="KW-1185">Reference proteome</keyword>
<evidence type="ECO:0000256" key="4">
    <source>
        <dbReference type="ARBA" id="ARBA00022723"/>
    </source>
</evidence>
<dbReference type="InterPro" id="IPR016047">
    <property type="entry name" value="M23ase_b-sheet_dom"/>
</dbReference>
<dbReference type="GO" id="GO:0042834">
    <property type="term" value="F:peptidoglycan binding"/>
    <property type="evidence" value="ECO:0007669"/>
    <property type="project" value="InterPro"/>
</dbReference>
<dbReference type="InterPro" id="IPR011055">
    <property type="entry name" value="Dup_hybrid_motif"/>
</dbReference>
<gene>
    <name evidence="10" type="ORF">SAMN04488129_12331</name>
</gene>
<keyword evidence="3" id="KW-0645">Protease</keyword>
<dbReference type="GO" id="GO:0006508">
    <property type="term" value="P:proteolysis"/>
    <property type="evidence" value="ECO:0007669"/>
    <property type="project" value="UniProtKB-KW"/>
</dbReference>
<dbReference type="PANTHER" id="PTHR21666:SF292">
    <property type="entry name" value="MUREIN DD-ENDOPEPTIDASE MEPM"/>
    <property type="match status" value="1"/>
</dbReference>
<dbReference type="CDD" id="cd12797">
    <property type="entry name" value="M23_peptidase"/>
    <property type="match status" value="1"/>
</dbReference>
<sequence length="593" mass="64798">MMRILHSLPRTHKLLLLPVATMVTVLGAQKIVVTLEDVQRDNQTLDTVLIPLDADASPGLPSLRTERTPVADAIEMASKALDATRVHVPLTELTASEIVDIDLVTSAKASHAELGIPETLALPAQSSGAPGSRAKVLTNSVPSLDSEGRTGIPTDDVRSLDDGALHMAVVIGTIGSGMLDHDGSLVADATSYEDVSEDELALFDEGPVRLEQQIAASEPYVPEWHTYQVQAGDTFAIVAQNHLGMGYSEVMNLLKRLPEPRTLTHWRQGNRFEYQLDEEGQLLALRLMKNVRDGYLVERQEDSFEVATIERAGEATQRLFAGSISGSFARSARATGLTNAEISELSRVLEKKLDFRRDTRRGDRFQVLVESDLIDGQSLDPRVLAVEYAGERMDLTLVRNPEDNRFYTPDGESLDPAFNRYPFEGRYRLSSHFNPRRTHPVTGRISPHKGTDFAMPIGTAVQTPANGRVEKVGNHPAAGRYVVIRHDNGYKTRYLHLSKPLVSNGQRVAMGERIALSGNTGRSTGPHLHYEVMVNNSQVNAMKVALPENQSLQGERLVAFKRQSAPVLAALRSGEAGTVVASTGEVEAADDEG</sequence>
<keyword evidence="7" id="KW-0482">Metalloprotease</keyword>
<dbReference type="OrthoDB" id="9805070at2"/>
<reference evidence="11" key="1">
    <citation type="submission" date="2016-10" db="EMBL/GenBank/DDBJ databases">
        <authorList>
            <person name="Varghese N."/>
            <person name="Submissions S."/>
        </authorList>
    </citation>
    <scope>NUCLEOTIDE SEQUENCE [LARGE SCALE GENOMIC DNA]</scope>
    <source>
        <strain evidence="11">CGMCC 1.9150</strain>
    </source>
</reference>
<dbReference type="InterPro" id="IPR050570">
    <property type="entry name" value="Cell_wall_metabolism_enzyme"/>
</dbReference>
<dbReference type="GO" id="GO:0030313">
    <property type="term" value="C:cell envelope"/>
    <property type="evidence" value="ECO:0007669"/>
    <property type="project" value="UniProtKB-SubCell"/>
</dbReference>
<dbReference type="GO" id="GO:0004222">
    <property type="term" value="F:metalloendopeptidase activity"/>
    <property type="evidence" value="ECO:0007669"/>
    <property type="project" value="TreeGrafter"/>
</dbReference>
<evidence type="ECO:0000313" key="11">
    <source>
        <dbReference type="Proteomes" id="UP000198807"/>
    </source>
</evidence>
<comment type="cofactor">
    <cofactor evidence="1">
        <name>Zn(2+)</name>
        <dbReference type="ChEBI" id="CHEBI:29105"/>
    </cofactor>
</comment>
<dbReference type="InterPro" id="IPR045834">
    <property type="entry name" value="Csd3_N2"/>
</dbReference>
<dbReference type="EMBL" id="FOBC01000023">
    <property type="protein sequence ID" value="SEM04775.1"/>
    <property type="molecule type" value="Genomic_DNA"/>
</dbReference>
<evidence type="ECO:0000256" key="7">
    <source>
        <dbReference type="ARBA" id="ARBA00023049"/>
    </source>
</evidence>
<evidence type="ECO:0000259" key="8">
    <source>
        <dbReference type="Pfam" id="PF01551"/>
    </source>
</evidence>
<dbReference type="GO" id="GO:0046872">
    <property type="term" value="F:metal ion binding"/>
    <property type="evidence" value="ECO:0007669"/>
    <property type="project" value="UniProtKB-KW"/>
</dbReference>
<accession>A0A1H7V7F1</accession>
<evidence type="ECO:0000256" key="5">
    <source>
        <dbReference type="ARBA" id="ARBA00022801"/>
    </source>
</evidence>
<name>A0A1H7V7F1_9GAMM</name>
<dbReference type="STRING" id="650850.SAMN04488129_12331"/>
<dbReference type="Pfam" id="PF19425">
    <property type="entry name" value="Csd3_N2"/>
    <property type="match status" value="1"/>
</dbReference>
<feature type="domain" description="Csd3-like second N-terminal" evidence="9">
    <location>
        <begin position="313"/>
        <end position="435"/>
    </location>
</feature>
<organism evidence="10 11">
    <name type="scientific">Halomonas daqiaonensis</name>
    <dbReference type="NCBI Taxonomy" id="650850"/>
    <lineage>
        <taxon>Bacteria</taxon>
        <taxon>Pseudomonadati</taxon>
        <taxon>Pseudomonadota</taxon>
        <taxon>Gammaproteobacteria</taxon>
        <taxon>Oceanospirillales</taxon>
        <taxon>Halomonadaceae</taxon>
        <taxon>Halomonas</taxon>
    </lineage>
</organism>
<evidence type="ECO:0000256" key="3">
    <source>
        <dbReference type="ARBA" id="ARBA00022670"/>
    </source>
</evidence>
<evidence type="ECO:0000256" key="2">
    <source>
        <dbReference type="ARBA" id="ARBA00004196"/>
    </source>
</evidence>
<keyword evidence="6" id="KW-0862">Zinc</keyword>
<dbReference type="Pfam" id="PF01551">
    <property type="entry name" value="Peptidase_M23"/>
    <property type="match status" value="1"/>
</dbReference>
<dbReference type="SUPFAM" id="SSF51261">
    <property type="entry name" value="Duplicated hybrid motif"/>
    <property type="match status" value="1"/>
</dbReference>
<protein>
    <submittedName>
        <fullName evidence="10">Murein DD-endopeptidase</fullName>
    </submittedName>
</protein>
<comment type="subcellular location">
    <subcellularLocation>
        <location evidence="2">Cell envelope</location>
    </subcellularLocation>
</comment>
<dbReference type="AlphaFoldDB" id="A0A1H7V7F1"/>
<keyword evidence="4" id="KW-0479">Metal-binding</keyword>
<dbReference type="FunFam" id="2.70.70.10:FF:000002">
    <property type="entry name" value="Murein DD-endopeptidase MepM"/>
    <property type="match status" value="1"/>
</dbReference>
<evidence type="ECO:0000313" key="10">
    <source>
        <dbReference type="EMBL" id="SEM04775.1"/>
    </source>
</evidence>
<dbReference type="PANTHER" id="PTHR21666">
    <property type="entry name" value="PEPTIDASE-RELATED"/>
    <property type="match status" value="1"/>
</dbReference>
<proteinExistence type="predicted"/>
<dbReference type="Gene3D" id="3.10.450.350">
    <property type="match status" value="2"/>
</dbReference>